<dbReference type="RefSeq" id="WP_108019149.1">
    <property type="nucleotide sequence ID" value="NZ_JAHVHZ010000005.1"/>
</dbReference>
<reference evidence="2 3" key="1">
    <citation type="submission" date="2018-07" db="EMBL/GenBank/DDBJ databases">
        <title>Freshwater and sediment microbial communities from various areas in North America, analyzing microbe dynamics in response to fracking.</title>
        <authorList>
            <person name="Lamendella R."/>
        </authorList>
    </citation>
    <scope>NUCLEOTIDE SEQUENCE [LARGE SCALE GENOMIC DNA]</scope>
    <source>
        <strain evidence="2 3">114E</strain>
        <strain evidence="1 4">114E_o</strain>
    </source>
</reference>
<sequence>MALSKSQLKTRIINEMKAQGANETGPFSWVEKMAEAISNAVVDEIQANAQVPVTGGSSAGTYKVE</sequence>
<evidence type="ECO:0000313" key="1">
    <source>
        <dbReference type="EMBL" id="RBP77000.1"/>
    </source>
</evidence>
<dbReference type="Proteomes" id="UP000253065">
    <property type="component" value="Unassembled WGS sequence"/>
</dbReference>
<gene>
    <name evidence="2" type="ORF">DET51_101183</name>
    <name evidence="1" type="ORF">DET64_101184</name>
</gene>
<protein>
    <submittedName>
        <fullName evidence="2">Uncharacterized protein</fullName>
    </submittedName>
</protein>
<name>A0A368V9N8_MARNT</name>
<evidence type="ECO:0000313" key="3">
    <source>
        <dbReference type="Proteomes" id="UP000252795"/>
    </source>
</evidence>
<dbReference type="AlphaFoldDB" id="A0A368V9N8"/>
<keyword evidence="4" id="KW-1185">Reference proteome</keyword>
<accession>A0A368V9N8</accession>
<evidence type="ECO:0000313" key="4">
    <source>
        <dbReference type="Proteomes" id="UP000253065"/>
    </source>
</evidence>
<dbReference type="EMBL" id="QPJB01000001">
    <property type="protein sequence ID" value="RCW37846.1"/>
    <property type="molecule type" value="Genomic_DNA"/>
</dbReference>
<proteinExistence type="predicted"/>
<dbReference type="Proteomes" id="UP000252795">
    <property type="component" value="Unassembled WGS sequence"/>
</dbReference>
<evidence type="ECO:0000313" key="2">
    <source>
        <dbReference type="EMBL" id="RCW37846.1"/>
    </source>
</evidence>
<dbReference type="EMBL" id="QNSA01000001">
    <property type="protein sequence ID" value="RBP77000.1"/>
    <property type="molecule type" value="Genomic_DNA"/>
</dbReference>
<comment type="caution">
    <text evidence="2">The sequence shown here is derived from an EMBL/GenBank/DDBJ whole genome shotgun (WGS) entry which is preliminary data.</text>
</comment>
<organism evidence="2 3">
    <name type="scientific">Marinobacter nauticus</name>
    <name type="common">Marinobacter hydrocarbonoclasticus</name>
    <name type="synonym">Marinobacter aquaeolei</name>
    <dbReference type="NCBI Taxonomy" id="2743"/>
    <lineage>
        <taxon>Bacteria</taxon>
        <taxon>Pseudomonadati</taxon>
        <taxon>Pseudomonadota</taxon>
        <taxon>Gammaproteobacteria</taxon>
        <taxon>Pseudomonadales</taxon>
        <taxon>Marinobacteraceae</taxon>
        <taxon>Marinobacter</taxon>
    </lineage>
</organism>